<sequence>MPIKGQTDYLQVYAVVTAHSTITAGRPLRPSRKLSDHIEKNSDEPEYQISERSYIIGGGTDGARQEAQVQRSHHSIPLSCPFRENKTFRAFPADNRAQKAEYEQR</sequence>
<dbReference type="EMBL" id="CAJPDS010000007">
    <property type="protein sequence ID" value="CAF9909374.1"/>
    <property type="molecule type" value="Genomic_DNA"/>
</dbReference>
<accession>A0A8H3EQ58</accession>
<name>A0A8H3EQ58_9LECA</name>
<protein>
    <submittedName>
        <fullName evidence="1">Uncharacterized protein</fullName>
    </submittedName>
</protein>
<dbReference type="Proteomes" id="UP000664521">
    <property type="component" value="Unassembled WGS sequence"/>
</dbReference>
<organism evidence="1 2">
    <name type="scientific">Heterodermia speciosa</name>
    <dbReference type="NCBI Taxonomy" id="116794"/>
    <lineage>
        <taxon>Eukaryota</taxon>
        <taxon>Fungi</taxon>
        <taxon>Dikarya</taxon>
        <taxon>Ascomycota</taxon>
        <taxon>Pezizomycotina</taxon>
        <taxon>Lecanoromycetes</taxon>
        <taxon>OSLEUM clade</taxon>
        <taxon>Lecanoromycetidae</taxon>
        <taxon>Caliciales</taxon>
        <taxon>Physciaceae</taxon>
        <taxon>Heterodermia</taxon>
    </lineage>
</organism>
<proteinExistence type="predicted"/>
<reference evidence="1" key="1">
    <citation type="submission" date="2021-03" db="EMBL/GenBank/DDBJ databases">
        <authorList>
            <person name="Tagirdzhanova G."/>
        </authorList>
    </citation>
    <scope>NUCLEOTIDE SEQUENCE</scope>
</reference>
<keyword evidence="2" id="KW-1185">Reference proteome</keyword>
<gene>
    <name evidence="1" type="ORF">HETSPECPRED_008965</name>
</gene>
<evidence type="ECO:0000313" key="1">
    <source>
        <dbReference type="EMBL" id="CAF9909374.1"/>
    </source>
</evidence>
<dbReference type="AlphaFoldDB" id="A0A8H3EQ58"/>
<comment type="caution">
    <text evidence="1">The sequence shown here is derived from an EMBL/GenBank/DDBJ whole genome shotgun (WGS) entry which is preliminary data.</text>
</comment>
<evidence type="ECO:0000313" key="2">
    <source>
        <dbReference type="Proteomes" id="UP000664521"/>
    </source>
</evidence>